<reference evidence="2 3" key="1">
    <citation type="submission" date="2016-11" db="EMBL/GenBank/DDBJ databases">
        <authorList>
            <person name="Jaros S."/>
            <person name="Januszkiewicz K."/>
            <person name="Wedrychowicz H."/>
        </authorList>
    </citation>
    <scope>NUCLEOTIDE SEQUENCE [LARGE SCALE GENOMIC DNA]</scope>
    <source>
        <strain evidence="2 3">DSM 24574</strain>
    </source>
</reference>
<dbReference type="Proteomes" id="UP000184212">
    <property type="component" value="Unassembled WGS sequence"/>
</dbReference>
<evidence type="ECO:0000313" key="2">
    <source>
        <dbReference type="EMBL" id="SHG95648.1"/>
    </source>
</evidence>
<keyword evidence="2" id="KW-0255">Endonuclease</keyword>
<dbReference type="AlphaFoldDB" id="A0A1M5P1P3"/>
<evidence type="ECO:0000313" key="3">
    <source>
        <dbReference type="Proteomes" id="UP000184212"/>
    </source>
</evidence>
<keyword evidence="2" id="KW-0540">Nuclease</keyword>
<proteinExistence type="predicted"/>
<protein>
    <submittedName>
        <fullName evidence="2">HNH endonuclease</fullName>
    </submittedName>
</protein>
<organism evidence="2 3">
    <name type="scientific">Chryseolinea serpens</name>
    <dbReference type="NCBI Taxonomy" id="947013"/>
    <lineage>
        <taxon>Bacteria</taxon>
        <taxon>Pseudomonadati</taxon>
        <taxon>Bacteroidota</taxon>
        <taxon>Cytophagia</taxon>
        <taxon>Cytophagales</taxon>
        <taxon>Fulvivirgaceae</taxon>
        <taxon>Chryseolinea</taxon>
    </lineage>
</organism>
<dbReference type="InterPro" id="IPR003615">
    <property type="entry name" value="HNH_nuc"/>
</dbReference>
<gene>
    <name evidence="2" type="ORF">SAMN04488109_2627</name>
</gene>
<feature type="domain" description="HNH nuclease" evidence="1">
    <location>
        <begin position="119"/>
        <end position="171"/>
    </location>
</feature>
<keyword evidence="3" id="KW-1185">Reference proteome</keyword>
<accession>A0A1M5P1P3</accession>
<sequence>MEFTRGNLALRDHLKEGKRVFLFQQSRRGHVHFIAEMTFFDSDYYETHDSIGNVRRGIKFFLKRKDAVIPYELNELTLATEPSIDYLAPTITERSGLVLSRVGQGAYRKSIINRWENKCAVTSFNDARILIASHIHPWKQASDDERLDVNNGILLSPTYDALFDRHLITFEKSGKIILSETITNSDFLKLGVHGKERVAKLNSDNLVYLERHQAVFHSNSGFKGANRPAT</sequence>
<dbReference type="GO" id="GO:0004519">
    <property type="term" value="F:endonuclease activity"/>
    <property type="evidence" value="ECO:0007669"/>
    <property type="project" value="UniProtKB-KW"/>
</dbReference>
<name>A0A1M5P1P3_9BACT</name>
<dbReference type="Pfam" id="PF13391">
    <property type="entry name" value="HNH_2"/>
    <property type="match status" value="1"/>
</dbReference>
<keyword evidence="2" id="KW-0378">Hydrolase</keyword>
<evidence type="ECO:0000259" key="1">
    <source>
        <dbReference type="Pfam" id="PF13391"/>
    </source>
</evidence>
<dbReference type="EMBL" id="FQWQ01000001">
    <property type="protein sequence ID" value="SHG95648.1"/>
    <property type="molecule type" value="Genomic_DNA"/>
</dbReference>